<proteinExistence type="predicted"/>
<sequence>MAKIEELDESAAKLRPKKNHQPSRFFVFVDYIFLFLFIVFLSFIVFKILGV</sequence>
<reference evidence="2 3" key="1">
    <citation type="journal article" date="2017" name="Plant Biotechnol. J.">
        <title>A comprehensive draft genome sequence for lupin (Lupinus angustifolius), an emerging health food: insights into plant-microbe interactions and legume evolution.</title>
        <authorList>
            <person name="Hane J.K."/>
            <person name="Ming Y."/>
            <person name="Kamphuis L.G."/>
            <person name="Nelson M.N."/>
            <person name="Garg G."/>
            <person name="Atkins C.A."/>
            <person name="Bayer P.E."/>
            <person name="Bravo A."/>
            <person name="Bringans S."/>
            <person name="Cannon S."/>
            <person name="Edwards D."/>
            <person name="Foley R."/>
            <person name="Gao L.L."/>
            <person name="Harrison M.J."/>
            <person name="Huang W."/>
            <person name="Hurgobin B."/>
            <person name="Li S."/>
            <person name="Liu C.W."/>
            <person name="McGrath A."/>
            <person name="Morahan G."/>
            <person name="Murray J."/>
            <person name="Weller J."/>
            <person name="Jian J."/>
            <person name="Singh K.B."/>
        </authorList>
    </citation>
    <scope>NUCLEOTIDE SEQUENCE [LARGE SCALE GENOMIC DNA]</scope>
    <source>
        <strain evidence="3">cv. Tanjil</strain>
        <tissue evidence="2">Whole plant</tissue>
    </source>
</reference>
<dbReference type="Gramene" id="OIW13365">
    <property type="protein sequence ID" value="OIW13365"/>
    <property type="gene ID" value="TanjilG_16474"/>
</dbReference>
<dbReference type="OMA" id="PKKNHQP"/>
<keyword evidence="1" id="KW-1133">Transmembrane helix</keyword>
<feature type="transmembrane region" description="Helical" evidence="1">
    <location>
        <begin position="25"/>
        <end position="49"/>
    </location>
</feature>
<accession>A0A1J7IGR5</accession>
<keyword evidence="3" id="KW-1185">Reference proteome</keyword>
<evidence type="ECO:0000313" key="2">
    <source>
        <dbReference type="EMBL" id="OIW13365.1"/>
    </source>
</evidence>
<evidence type="ECO:0000313" key="3">
    <source>
        <dbReference type="Proteomes" id="UP000188354"/>
    </source>
</evidence>
<keyword evidence="1" id="KW-0472">Membrane</keyword>
<evidence type="ECO:0000256" key="1">
    <source>
        <dbReference type="SAM" id="Phobius"/>
    </source>
</evidence>
<name>A0A1J7IGR5_LUPAN</name>
<dbReference type="AlphaFoldDB" id="A0A1J7IGR5"/>
<organism evidence="2 3">
    <name type="scientific">Lupinus angustifolius</name>
    <name type="common">Narrow-leaved blue lupine</name>
    <dbReference type="NCBI Taxonomy" id="3871"/>
    <lineage>
        <taxon>Eukaryota</taxon>
        <taxon>Viridiplantae</taxon>
        <taxon>Streptophyta</taxon>
        <taxon>Embryophyta</taxon>
        <taxon>Tracheophyta</taxon>
        <taxon>Spermatophyta</taxon>
        <taxon>Magnoliopsida</taxon>
        <taxon>eudicotyledons</taxon>
        <taxon>Gunneridae</taxon>
        <taxon>Pentapetalae</taxon>
        <taxon>rosids</taxon>
        <taxon>fabids</taxon>
        <taxon>Fabales</taxon>
        <taxon>Fabaceae</taxon>
        <taxon>Papilionoideae</taxon>
        <taxon>50 kb inversion clade</taxon>
        <taxon>genistoids sensu lato</taxon>
        <taxon>core genistoids</taxon>
        <taxon>Genisteae</taxon>
        <taxon>Lupinus</taxon>
    </lineage>
</organism>
<keyword evidence="1" id="KW-0812">Transmembrane</keyword>
<dbReference type="EMBL" id="CM007364">
    <property type="protein sequence ID" value="OIW13365.1"/>
    <property type="molecule type" value="Genomic_DNA"/>
</dbReference>
<protein>
    <submittedName>
        <fullName evidence="2">Uncharacterized protein</fullName>
    </submittedName>
</protein>
<dbReference type="Proteomes" id="UP000188354">
    <property type="component" value="Chromosome LG04"/>
</dbReference>
<gene>
    <name evidence="2" type="ORF">TanjilG_16474</name>
</gene>